<dbReference type="PANTHER" id="PTHR40045:SF1">
    <property type="entry name" value="YQCI_YCGG FAMILY PROTEIN"/>
    <property type="match status" value="1"/>
</dbReference>
<dbReference type="Proteomes" id="UP001499884">
    <property type="component" value="Unassembled WGS sequence"/>
</dbReference>
<accession>A0ABP7FFE6</accession>
<feature type="compositionally biased region" description="Basic and acidic residues" evidence="1">
    <location>
        <begin position="252"/>
        <end position="265"/>
    </location>
</feature>
<name>A0ABP7FFE6_9ACTN</name>
<feature type="region of interest" description="Disordered" evidence="1">
    <location>
        <begin position="235"/>
        <end position="265"/>
    </location>
</feature>
<protein>
    <submittedName>
        <fullName evidence="2">YqcI/YcgG family protein</fullName>
    </submittedName>
</protein>
<evidence type="ECO:0000256" key="1">
    <source>
        <dbReference type="SAM" id="MobiDB-lite"/>
    </source>
</evidence>
<dbReference type="InterPro" id="IPR014988">
    <property type="entry name" value="Uncharacterised_YqcI/YcgG"/>
</dbReference>
<dbReference type="EMBL" id="BAABEP010000028">
    <property type="protein sequence ID" value="GAA3738528.1"/>
    <property type="molecule type" value="Genomic_DNA"/>
</dbReference>
<evidence type="ECO:0000313" key="2">
    <source>
        <dbReference type="EMBL" id="GAA3738528.1"/>
    </source>
</evidence>
<sequence>MSSVDAAGEEIPSPADGDIRRLTIGALPAWGAEYAQDLLGTLVAPADPFPCTFAVSAAKRNTLRFGFIDGLDDEAAWKQLPGILSAYLDQYKEISRDTSLVVFFRDEAPARGLTAYNERFWSILQYLHDEDEKPWPEGLPTDPEHHMWEFSFDGTEIFVVCNTPSHAERRSRHSPVFVITFQPRWVFEGLEPDSARGSAARRVIRTRLRRFDNVDPAPELGSYGDPENREWRQYFLPDNNDKPLTGCPFRGRRPERADDGRQPGH</sequence>
<dbReference type="Pfam" id="PF08892">
    <property type="entry name" value="YqcI_YcgG"/>
    <property type="match status" value="1"/>
</dbReference>
<gene>
    <name evidence="2" type="ORF">GCM10023082_39660</name>
</gene>
<organism evidence="2 3">
    <name type="scientific">Streptomyces tremellae</name>
    <dbReference type="NCBI Taxonomy" id="1124239"/>
    <lineage>
        <taxon>Bacteria</taxon>
        <taxon>Bacillati</taxon>
        <taxon>Actinomycetota</taxon>
        <taxon>Actinomycetes</taxon>
        <taxon>Kitasatosporales</taxon>
        <taxon>Streptomycetaceae</taxon>
        <taxon>Streptomyces</taxon>
    </lineage>
</organism>
<evidence type="ECO:0000313" key="3">
    <source>
        <dbReference type="Proteomes" id="UP001499884"/>
    </source>
</evidence>
<keyword evidence="3" id="KW-1185">Reference proteome</keyword>
<proteinExistence type="predicted"/>
<dbReference type="PANTHER" id="PTHR40045">
    <property type="entry name" value="YCGG FAMILY PROTEIN"/>
    <property type="match status" value="1"/>
</dbReference>
<reference evidence="3" key="1">
    <citation type="journal article" date="2019" name="Int. J. Syst. Evol. Microbiol.">
        <title>The Global Catalogue of Microorganisms (GCM) 10K type strain sequencing project: providing services to taxonomists for standard genome sequencing and annotation.</title>
        <authorList>
            <consortium name="The Broad Institute Genomics Platform"/>
            <consortium name="The Broad Institute Genome Sequencing Center for Infectious Disease"/>
            <person name="Wu L."/>
            <person name="Ma J."/>
        </authorList>
    </citation>
    <scope>NUCLEOTIDE SEQUENCE [LARGE SCALE GENOMIC DNA]</scope>
    <source>
        <strain evidence="3">JCM 30846</strain>
    </source>
</reference>
<comment type="caution">
    <text evidence="2">The sequence shown here is derived from an EMBL/GenBank/DDBJ whole genome shotgun (WGS) entry which is preliminary data.</text>
</comment>